<organism evidence="2 3">
    <name type="scientific">Bionectria ochroleuca</name>
    <name type="common">Gliocladium roseum</name>
    <dbReference type="NCBI Taxonomy" id="29856"/>
    <lineage>
        <taxon>Eukaryota</taxon>
        <taxon>Fungi</taxon>
        <taxon>Dikarya</taxon>
        <taxon>Ascomycota</taxon>
        <taxon>Pezizomycotina</taxon>
        <taxon>Sordariomycetes</taxon>
        <taxon>Hypocreomycetidae</taxon>
        <taxon>Hypocreales</taxon>
        <taxon>Bionectriaceae</taxon>
        <taxon>Clonostachys</taxon>
    </lineage>
</organism>
<feature type="chain" id="PRO_5047390949" description="Invertebrate defensins family profile domain-containing protein" evidence="1">
    <location>
        <begin position="19"/>
        <end position="103"/>
    </location>
</feature>
<comment type="caution">
    <text evidence="2">The sequence shown here is derived from an EMBL/GenBank/DDBJ whole genome shotgun (WGS) entry which is preliminary data.</text>
</comment>
<dbReference type="Proteomes" id="UP000766486">
    <property type="component" value="Unassembled WGS sequence"/>
</dbReference>
<evidence type="ECO:0008006" key="4">
    <source>
        <dbReference type="Google" id="ProtNLM"/>
    </source>
</evidence>
<sequence length="103" mass="11061">MHFTKAILSLAVLGFTTAQLEDNNPGLAARQAAQEAFLEARDVYLAARDDYLLEKRKNPPPARMGNCIKSPNQGIMTCAIRGVGVCGYCSANAKIGSTCRCNP</sequence>
<keyword evidence="3" id="KW-1185">Reference proteome</keyword>
<reference evidence="2 3" key="1">
    <citation type="submission" date="2019-06" db="EMBL/GenBank/DDBJ databases">
        <authorList>
            <person name="Broberg M."/>
        </authorList>
    </citation>
    <scope>NUCLEOTIDE SEQUENCE [LARGE SCALE GENOMIC DNA]</scope>
</reference>
<evidence type="ECO:0000313" key="3">
    <source>
        <dbReference type="Proteomes" id="UP000766486"/>
    </source>
</evidence>
<dbReference type="EMBL" id="CABFNS010000741">
    <property type="protein sequence ID" value="VUC25808.1"/>
    <property type="molecule type" value="Genomic_DNA"/>
</dbReference>
<feature type="signal peptide" evidence="1">
    <location>
        <begin position="1"/>
        <end position="18"/>
    </location>
</feature>
<accession>A0ABY6U6H4</accession>
<gene>
    <name evidence="2" type="ORF">CLO192961_LOCUS176414</name>
</gene>
<name>A0ABY6U6H4_BIOOC</name>
<evidence type="ECO:0000256" key="1">
    <source>
        <dbReference type="SAM" id="SignalP"/>
    </source>
</evidence>
<protein>
    <recommendedName>
        <fullName evidence="4">Invertebrate defensins family profile domain-containing protein</fullName>
    </recommendedName>
</protein>
<proteinExistence type="predicted"/>
<keyword evidence="1" id="KW-0732">Signal</keyword>
<evidence type="ECO:0000313" key="2">
    <source>
        <dbReference type="EMBL" id="VUC25808.1"/>
    </source>
</evidence>